<sequence>MTTTETVTAEGVIVEIPGELASERIAAGAQAAQVAATGTLTTAATVGIGFAAAAAVYSVVADNSDSSRSTPAGGTTGTH</sequence>
<evidence type="ECO:0000313" key="2">
    <source>
        <dbReference type="Proteomes" id="UP000050864"/>
    </source>
</evidence>
<comment type="caution">
    <text evidence="1">The sequence shown here is derived from an EMBL/GenBank/DDBJ whole genome shotgun (WGS) entry which is preliminary data.</text>
</comment>
<gene>
    <name evidence="1" type="ORF">ABB26_09790</name>
</gene>
<keyword evidence="2" id="KW-1185">Reference proteome</keyword>
<accession>A0A0R0CBE1</accession>
<name>A0A0R0CBE1_9GAMM</name>
<proteinExistence type="predicted"/>
<dbReference type="EMBL" id="LDJI01000019">
    <property type="protein sequence ID" value="KRG64002.1"/>
    <property type="molecule type" value="Genomic_DNA"/>
</dbReference>
<dbReference type="PATRIC" id="fig|405444.3.peg.971"/>
<organism evidence="1 2">
    <name type="scientific">Stenotrophomonas humi</name>
    <dbReference type="NCBI Taxonomy" id="405444"/>
    <lineage>
        <taxon>Bacteria</taxon>
        <taxon>Pseudomonadati</taxon>
        <taxon>Pseudomonadota</taxon>
        <taxon>Gammaproteobacteria</taxon>
        <taxon>Lysobacterales</taxon>
        <taxon>Lysobacteraceae</taxon>
        <taxon>Stenotrophomonas</taxon>
    </lineage>
</organism>
<evidence type="ECO:0000313" key="1">
    <source>
        <dbReference type="EMBL" id="KRG64002.1"/>
    </source>
</evidence>
<dbReference type="AlphaFoldDB" id="A0A0R0CBE1"/>
<protein>
    <submittedName>
        <fullName evidence="1">Uncharacterized protein</fullName>
    </submittedName>
</protein>
<dbReference type="Proteomes" id="UP000050864">
    <property type="component" value="Unassembled WGS sequence"/>
</dbReference>
<reference evidence="1 2" key="1">
    <citation type="submission" date="2015-05" db="EMBL/GenBank/DDBJ databases">
        <title>Genome sequencing and analysis of members of genus Stenotrophomonas.</title>
        <authorList>
            <person name="Patil P.P."/>
            <person name="Midha S."/>
            <person name="Patil P.B."/>
        </authorList>
    </citation>
    <scope>NUCLEOTIDE SEQUENCE [LARGE SCALE GENOMIC DNA]</scope>
    <source>
        <strain evidence="1 2">DSM 18929</strain>
    </source>
</reference>